<gene>
    <name evidence="2" type="ORF">SEVIR_7G119866v2</name>
</gene>
<name>A0A4V6D405_SETVI</name>
<feature type="compositionally biased region" description="Gly residues" evidence="1">
    <location>
        <begin position="1"/>
        <end position="10"/>
    </location>
</feature>
<protein>
    <submittedName>
        <fullName evidence="2">Uncharacterized protein</fullName>
    </submittedName>
</protein>
<dbReference type="AlphaFoldDB" id="A0A4V6D405"/>
<accession>A0A4V6D405</accession>
<dbReference type="EMBL" id="CM016558">
    <property type="protein sequence ID" value="TKW04596.1"/>
    <property type="molecule type" value="Genomic_DNA"/>
</dbReference>
<dbReference type="Gramene" id="TKW04596">
    <property type="protein sequence ID" value="TKW04596"/>
    <property type="gene ID" value="SEVIR_7G119866v2"/>
</dbReference>
<dbReference type="Proteomes" id="UP000298652">
    <property type="component" value="Chromosome 7"/>
</dbReference>
<evidence type="ECO:0000313" key="2">
    <source>
        <dbReference type="EMBL" id="TKW04596.1"/>
    </source>
</evidence>
<sequence>MYPATGGGGPAWRPQRLEHGAGGASGNAAAQRLNHRRALTADGRSSLCSSPFCPCIWPLLPLTSCLYCTQVVCRNA</sequence>
<evidence type="ECO:0000313" key="3">
    <source>
        <dbReference type="Proteomes" id="UP000298652"/>
    </source>
</evidence>
<organism evidence="2 3">
    <name type="scientific">Setaria viridis</name>
    <name type="common">Green bristlegrass</name>
    <name type="synonym">Setaria italica subsp. viridis</name>
    <dbReference type="NCBI Taxonomy" id="4556"/>
    <lineage>
        <taxon>Eukaryota</taxon>
        <taxon>Viridiplantae</taxon>
        <taxon>Streptophyta</taxon>
        <taxon>Embryophyta</taxon>
        <taxon>Tracheophyta</taxon>
        <taxon>Spermatophyta</taxon>
        <taxon>Magnoliopsida</taxon>
        <taxon>Liliopsida</taxon>
        <taxon>Poales</taxon>
        <taxon>Poaceae</taxon>
        <taxon>PACMAD clade</taxon>
        <taxon>Panicoideae</taxon>
        <taxon>Panicodae</taxon>
        <taxon>Paniceae</taxon>
        <taxon>Cenchrinae</taxon>
        <taxon>Setaria</taxon>
    </lineage>
</organism>
<proteinExistence type="predicted"/>
<keyword evidence="3" id="KW-1185">Reference proteome</keyword>
<evidence type="ECO:0000256" key="1">
    <source>
        <dbReference type="SAM" id="MobiDB-lite"/>
    </source>
</evidence>
<feature type="region of interest" description="Disordered" evidence="1">
    <location>
        <begin position="1"/>
        <end position="29"/>
    </location>
</feature>
<reference evidence="2" key="1">
    <citation type="submission" date="2019-03" db="EMBL/GenBank/DDBJ databases">
        <title>WGS assembly of Setaria viridis.</title>
        <authorList>
            <person name="Huang P."/>
            <person name="Jenkins J."/>
            <person name="Grimwood J."/>
            <person name="Barry K."/>
            <person name="Healey A."/>
            <person name="Mamidi S."/>
            <person name="Sreedasyam A."/>
            <person name="Shu S."/>
            <person name="Feldman M."/>
            <person name="Wu J."/>
            <person name="Yu Y."/>
            <person name="Chen C."/>
            <person name="Johnson J."/>
            <person name="Rokhsar D."/>
            <person name="Baxter I."/>
            <person name="Schmutz J."/>
            <person name="Brutnell T."/>
            <person name="Kellogg E."/>
        </authorList>
    </citation>
    <scope>NUCLEOTIDE SEQUENCE [LARGE SCALE GENOMIC DNA]</scope>
</reference>